<gene>
    <name evidence="11" type="ORF">NX720_01455</name>
</gene>
<evidence type="ECO:0000313" key="12">
    <source>
        <dbReference type="Proteomes" id="UP001163255"/>
    </source>
</evidence>
<evidence type="ECO:0000256" key="8">
    <source>
        <dbReference type="PROSITE-ProRule" id="PRU00042"/>
    </source>
</evidence>
<dbReference type="InterPro" id="IPR013087">
    <property type="entry name" value="Znf_C2H2_type"/>
</dbReference>
<dbReference type="PANTHER" id="PTHR16515">
    <property type="entry name" value="PR DOMAIN ZINC FINGER PROTEIN"/>
    <property type="match status" value="1"/>
</dbReference>
<reference evidence="11" key="1">
    <citation type="submission" date="2022-10" db="EMBL/GenBank/DDBJ databases">
        <title>Completed Genome Sequence of two octocoral isolated bacterium, Endozoicomonas euniceicola EF212T and Endozoicomonas gorgoniicola PS125T.</title>
        <authorList>
            <person name="Chiou Y.-J."/>
            <person name="Chen Y.-H."/>
        </authorList>
    </citation>
    <scope>NUCLEOTIDE SEQUENCE</scope>
    <source>
        <strain evidence="11">EF212</strain>
    </source>
</reference>
<feature type="domain" description="C2H2-type" evidence="10">
    <location>
        <begin position="116"/>
        <end position="144"/>
    </location>
</feature>
<evidence type="ECO:0000256" key="1">
    <source>
        <dbReference type="ARBA" id="ARBA00022723"/>
    </source>
</evidence>
<accession>A0ABY6GV24</accession>
<dbReference type="InterPro" id="IPR050331">
    <property type="entry name" value="Zinc_finger"/>
</dbReference>
<organism evidence="11 12">
    <name type="scientific">Endozoicomonas euniceicola</name>
    <dbReference type="NCBI Taxonomy" id="1234143"/>
    <lineage>
        <taxon>Bacteria</taxon>
        <taxon>Pseudomonadati</taxon>
        <taxon>Pseudomonadota</taxon>
        <taxon>Gammaproteobacteria</taxon>
        <taxon>Oceanospirillales</taxon>
        <taxon>Endozoicomonadaceae</taxon>
        <taxon>Endozoicomonas</taxon>
    </lineage>
</organism>
<dbReference type="PROSITE" id="PS00028">
    <property type="entry name" value="ZINC_FINGER_C2H2_1"/>
    <property type="match status" value="5"/>
</dbReference>
<evidence type="ECO:0000256" key="6">
    <source>
        <dbReference type="ARBA" id="ARBA00023125"/>
    </source>
</evidence>
<keyword evidence="5" id="KW-0805">Transcription regulation</keyword>
<evidence type="ECO:0000313" key="11">
    <source>
        <dbReference type="EMBL" id="UYM16627.1"/>
    </source>
</evidence>
<keyword evidence="12" id="KW-1185">Reference proteome</keyword>
<dbReference type="EMBL" id="CP103300">
    <property type="protein sequence ID" value="UYM16627.1"/>
    <property type="molecule type" value="Genomic_DNA"/>
</dbReference>
<evidence type="ECO:0000259" key="10">
    <source>
        <dbReference type="PROSITE" id="PS50157"/>
    </source>
</evidence>
<evidence type="ECO:0000256" key="2">
    <source>
        <dbReference type="ARBA" id="ARBA00022737"/>
    </source>
</evidence>
<dbReference type="Pfam" id="PF16622">
    <property type="entry name" value="zf-C2H2_11"/>
    <property type="match status" value="1"/>
</dbReference>
<dbReference type="Pfam" id="PF00096">
    <property type="entry name" value="zf-C2H2"/>
    <property type="match status" value="3"/>
</dbReference>
<keyword evidence="4" id="KW-0862">Zinc</keyword>
<evidence type="ECO:0000256" key="3">
    <source>
        <dbReference type="ARBA" id="ARBA00022771"/>
    </source>
</evidence>
<keyword evidence="6" id="KW-0238">DNA-binding</keyword>
<keyword evidence="7" id="KW-0804">Transcription</keyword>
<feature type="region of interest" description="Disordered" evidence="9">
    <location>
        <begin position="132"/>
        <end position="157"/>
    </location>
</feature>
<evidence type="ECO:0000256" key="4">
    <source>
        <dbReference type="ARBA" id="ARBA00022833"/>
    </source>
</evidence>
<dbReference type="SMART" id="SM00355">
    <property type="entry name" value="ZnF_C2H2"/>
    <property type="match status" value="5"/>
</dbReference>
<evidence type="ECO:0000256" key="7">
    <source>
        <dbReference type="ARBA" id="ARBA00023163"/>
    </source>
</evidence>
<protein>
    <submittedName>
        <fullName evidence="11">C2H2-type zinc finger protein</fullName>
    </submittedName>
</protein>
<evidence type="ECO:0000256" key="9">
    <source>
        <dbReference type="SAM" id="MobiDB-lite"/>
    </source>
</evidence>
<dbReference type="RefSeq" id="WP_262598925.1">
    <property type="nucleotide sequence ID" value="NZ_CP103300.1"/>
</dbReference>
<dbReference type="Gene3D" id="3.30.160.60">
    <property type="entry name" value="Classic Zinc Finger"/>
    <property type="match status" value="5"/>
</dbReference>
<keyword evidence="3 8" id="KW-0863">Zinc-finger</keyword>
<dbReference type="InterPro" id="IPR036236">
    <property type="entry name" value="Znf_C2H2_sf"/>
</dbReference>
<dbReference type="SUPFAM" id="SSF57667">
    <property type="entry name" value="beta-beta-alpha zinc fingers"/>
    <property type="match status" value="3"/>
</dbReference>
<feature type="compositionally biased region" description="Polar residues" evidence="9">
    <location>
        <begin position="143"/>
        <end position="157"/>
    </location>
</feature>
<dbReference type="InterPro" id="IPR041697">
    <property type="entry name" value="Znf-C2H2_11"/>
</dbReference>
<dbReference type="Proteomes" id="UP001163255">
    <property type="component" value="Chromosome"/>
</dbReference>
<name>A0ABY6GV24_9GAMM</name>
<feature type="domain" description="C2H2-type" evidence="10">
    <location>
        <begin position="4"/>
        <end position="31"/>
    </location>
</feature>
<evidence type="ECO:0000256" key="5">
    <source>
        <dbReference type="ARBA" id="ARBA00023015"/>
    </source>
</evidence>
<dbReference type="PANTHER" id="PTHR16515:SF66">
    <property type="entry name" value="C2H2-TYPE DOMAIN-CONTAINING PROTEIN"/>
    <property type="match status" value="1"/>
</dbReference>
<keyword evidence="1" id="KW-0479">Metal-binding</keyword>
<dbReference type="Pfam" id="PF13912">
    <property type="entry name" value="zf-C2H2_6"/>
    <property type="match status" value="1"/>
</dbReference>
<keyword evidence="2" id="KW-0677">Repeat</keyword>
<proteinExistence type="predicted"/>
<feature type="domain" description="C2H2-type" evidence="10">
    <location>
        <begin position="32"/>
        <end position="59"/>
    </location>
</feature>
<feature type="domain" description="C2H2-type" evidence="10">
    <location>
        <begin position="88"/>
        <end position="115"/>
    </location>
</feature>
<dbReference type="PROSITE" id="PS50157">
    <property type="entry name" value="ZINC_FINGER_C2H2_2"/>
    <property type="match status" value="5"/>
</dbReference>
<feature type="domain" description="C2H2-type" evidence="10">
    <location>
        <begin position="60"/>
        <end position="87"/>
    </location>
</feature>
<sequence length="240" mass="26305">MPIHQCPHCDRVFQSSTVLSNHIRVHTGEQPFGCDVCGRKFSVPGSLSRHMLIHTGARDHVCNICQRDFRTKQQLKRHLNTHAQQRPHECGICGANFSRKDSLVRHERIHSAERPYKCDVCGKTFNRLDGANSHKLSRHPDQASGSVRSTAVHSQVEPSGVVTGTTLTITSSSHTKTISDVASQMGSAHVEVTYTPSATLTTVTSATGESVSSVDYGVPDEVDPYDLWGISTEDASCQQE</sequence>